<reference evidence="1" key="1">
    <citation type="submission" date="2023-04" db="EMBL/GenBank/DDBJ databases">
        <title>Draft Genome sequencing of Naganishia species isolated from polar environments using Oxford Nanopore Technology.</title>
        <authorList>
            <person name="Leo P."/>
            <person name="Venkateswaran K."/>
        </authorList>
    </citation>
    <scope>NUCLEOTIDE SEQUENCE</scope>
    <source>
        <strain evidence="1">DBVPG 5303</strain>
    </source>
</reference>
<organism evidence="1 2">
    <name type="scientific">Naganishia onofrii</name>
    <dbReference type="NCBI Taxonomy" id="1851511"/>
    <lineage>
        <taxon>Eukaryota</taxon>
        <taxon>Fungi</taxon>
        <taxon>Dikarya</taxon>
        <taxon>Basidiomycota</taxon>
        <taxon>Agaricomycotina</taxon>
        <taxon>Tremellomycetes</taxon>
        <taxon>Filobasidiales</taxon>
        <taxon>Filobasidiaceae</taxon>
        <taxon>Naganishia</taxon>
    </lineage>
</organism>
<gene>
    <name evidence="1" type="ORF">QFC24_007092</name>
</gene>
<comment type="caution">
    <text evidence="1">The sequence shown here is derived from an EMBL/GenBank/DDBJ whole genome shotgun (WGS) entry which is preliminary data.</text>
</comment>
<evidence type="ECO:0000313" key="2">
    <source>
        <dbReference type="Proteomes" id="UP001234202"/>
    </source>
</evidence>
<evidence type="ECO:0000313" key="1">
    <source>
        <dbReference type="EMBL" id="KAJ9114809.1"/>
    </source>
</evidence>
<keyword evidence="2" id="KW-1185">Reference proteome</keyword>
<protein>
    <submittedName>
        <fullName evidence="1">Uncharacterized protein</fullName>
    </submittedName>
</protein>
<dbReference type="Proteomes" id="UP001234202">
    <property type="component" value="Unassembled WGS sequence"/>
</dbReference>
<name>A0ACC2WUI3_9TREE</name>
<sequence>MEYIITMSTPSTPTNQVFPTDAIHPAPVRDGSDIVSVDYTSSNNAEPLTLSQPTSPVPQVLSLPVMSSASDFVPQYSPTKPDYVFDGTFDDFVKWDFAAAAGSDEAARTNVADAVSWDDLINPACPAFSQSFDDWCADQLASPPMSPTHASVGSSRSQMNDLTDETFASVTSDSGAQQGQVTVPSASEIQLLLDLLQFHGPALSAIASASSTIDPRDVAFFQKVYCSPPESPDGPPSPPFSPVVASPGLGIVINNDDINRIDHMFTYSSDERPLAQDVADSTSGEDDDDADTLHHSQVIRHYWVRGDIRYVVLVQGQRYKLKAEDLDERYYGVRTALWTYWQHK</sequence>
<accession>A0ACC2WUI3</accession>
<proteinExistence type="predicted"/>
<dbReference type="EMBL" id="JASBWV010000050">
    <property type="protein sequence ID" value="KAJ9114809.1"/>
    <property type="molecule type" value="Genomic_DNA"/>
</dbReference>